<reference evidence="2" key="1">
    <citation type="submission" date="2020-05" db="EMBL/GenBank/DDBJ databases">
        <title>WGS assembly of Panicum virgatum.</title>
        <authorList>
            <person name="Lovell J.T."/>
            <person name="Jenkins J."/>
            <person name="Shu S."/>
            <person name="Juenger T.E."/>
            <person name="Schmutz J."/>
        </authorList>
    </citation>
    <scope>NUCLEOTIDE SEQUENCE</scope>
    <source>
        <strain evidence="2">AP13</strain>
    </source>
</reference>
<accession>A0A8T0TNA5</accession>
<dbReference type="Proteomes" id="UP000823388">
    <property type="component" value="Chromosome 4K"/>
</dbReference>
<sequence length="112" mass="11943">MWSGARTEVGAACRSRAACSSDGVAPTPRLGPRARPRGRAASSLEQGRVLQGASGQDPALVCDNYWDFPMVAGKASCTGLGPRVRSCSGATLTPGKKRPRRDERKLVFFHNK</sequence>
<feature type="region of interest" description="Disordered" evidence="1">
    <location>
        <begin position="88"/>
        <end position="112"/>
    </location>
</feature>
<comment type="caution">
    <text evidence="2">The sequence shown here is derived from an EMBL/GenBank/DDBJ whole genome shotgun (WGS) entry which is preliminary data.</text>
</comment>
<dbReference type="EMBL" id="CM029043">
    <property type="protein sequence ID" value="KAG2610334.1"/>
    <property type="molecule type" value="Genomic_DNA"/>
</dbReference>
<dbReference type="AlphaFoldDB" id="A0A8T0TNA5"/>
<name>A0A8T0TNA5_PANVG</name>
<proteinExistence type="predicted"/>
<evidence type="ECO:0000313" key="3">
    <source>
        <dbReference type="Proteomes" id="UP000823388"/>
    </source>
</evidence>
<gene>
    <name evidence="2" type="ORF">PVAP13_4KG184633</name>
</gene>
<evidence type="ECO:0000256" key="1">
    <source>
        <dbReference type="SAM" id="MobiDB-lite"/>
    </source>
</evidence>
<evidence type="ECO:0000313" key="2">
    <source>
        <dbReference type="EMBL" id="KAG2610334.1"/>
    </source>
</evidence>
<feature type="compositionally biased region" description="Low complexity" evidence="1">
    <location>
        <begin position="19"/>
        <end position="31"/>
    </location>
</feature>
<keyword evidence="3" id="KW-1185">Reference proteome</keyword>
<feature type="region of interest" description="Disordered" evidence="1">
    <location>
        <begin position="19"/>
        <end position="56"/>
    </location>
</feature>
<protein>
    <submittedName>
        <fullName evidence="2">Uncharacterized protein</fullName>
    </submittedName>
</protein>
<organism evidence="2 3">
    <name type="scientific">Panicum virgatum</name>
    <name type="common">Blackwell switchgrass</name>
    <dbReference type="NCBI Taxonomy" id="38727"/>
    <lineage>
        <taxon>Eukaryota</taxon>
        <taxon>Viridiplantae</taxon>
        <taxon>Streptophyta</taxon>
        <taxon>Embryophyta</taxon>
        <taxon>Tracheophyta</taxon>
        <taxon>Spermatophyta</taxon>
        <taxon>Magnoliopsida</taxon>
        <taxon>Liliopsida</taxon>
        <taxon>Poales</taxon>
        <taxon>Poaceae</taxon>
        <taxon>PACMAD clade</taxon>
        <taxon>Panicoideae</taxon>
        <taxon>Panicodae</taxon>
        <taxon>Paniceae</taxon>
        <taxon>Panicinae</taxon>
        <taxon>Panicum</taxon>
        <taxon>Panicum sect. Hiantes</taxon>
    </lineage>
</organism>